<dbReference type="EMBL" id="SPAZ01000236">
    <property type="protein sequence ID" value="TQE26581.1"/>
    <property type="molecule type" value="Genomic_DNA"/>
</dbReference>
<sequence>MAKPQTLGLIGSGMIGGAVARLAVAAGLDVVLSNSRGPETLAELVEELGDRARAATPAEAARTGDLVVATIPLHAYERLSAADLAGKTVIDTMNYYPDRDGRLAELDAGDLTSSALVQRHLAESYVVKAFNNIDFRRLFTSARPAGAADRSALPIAGDHAAAKAEVTRLLDVLGYDAVDLGTLADSWRSEPGTPVYVQPYLAERPAGLSQEEAGRWFFETPGVPLPVTRVKELIDAAVRLPAGSARMGLADD</sequence>
<evidence type="ECO:0000259" key="2">
    <source>
        <dbReference type="Pfam" id="PF03807"/>
    </source>
</evidence>
<dbReference type="Gene3D" id="3.40.50.720">
    <property type="entry name" value="NAD(P)-binding Rossmann-like Domain"/>
    <property type="match status" value="1"/>
</dbReference>
<evidence type="ECO:0000313" key="4">
    <source>
        <dbReference type="Proteomes" id="UP000318720"/>
    </source>
</evidence>
<dbReference type="PANTHER" id="PTHR14239">
    <property type="entry name" value="DUDULIN-RELATED"/>
    <property type="match status" value="1"/>
</dbReference>
<dbReference type="RefSeq" id="WP_141584348.1">
    <property type="nucleotide sequence ID" value="NZ_SPAZ01000236.1"/>
</dbReference>
<gene>
    <name evidence="3" type="ORF">Sipo8835_29080</name>
</gene>
<organism evidence="3 4">
    <name type="scientific">Streptomyces ipomoeae</name>
    <dbReference type="NCBI Taxonomy" id="103232"/>
    <lineage>
        <taxon>Bacteria</taxon>
        <taxon>Bacillati</taxon>
        <taxon>Actinomycetota</taxon>
        <taxon>Actinomycetes</taxon>
        <taxon>Kitasatosporales</taxon>
        <taxon>Streptomycetaceae</taxon>
        <taxon>Streptomyces</taxon>
    </lineage>
</organism>
<dbReference type="Pfam" id="PF03807">
    <property type="entry name" value="F420_oxidored"/>
    <property type="match status" value="1"/>
</dbReference>
<proteinExistence type="predicted"/>
<dbReference type="AlphaFoldDB" id="A0AAE8VY97"/>
<reference evidence="3 4" key="1">
    <citation type="submission" date="2019-03" db="EMBL/GenBank/DDBJ databases">
        <title>Comparative genomic analyses of the sweetpotato soil rot pathogen, Streptomyces ipomoeae.</title>
        <authorList>
            <person name="Ruschel Soares N."/>
            <person name="Badger J.H."/>
            <person name="Huguet-Tapia J.C."/>
            <person name="Clark C.A."/>
            <person name="Pettis G.S."/>
        </authorList>
    </citation>
    <scope>NUCLEOTIDE SEQUENCE [LARGE SCALE GENOMIC DNA]</scope>
    <source>
        <strain evidence="3 4">88-35</strain>
    </source>
</reference>
<feature type="domain" description="Pyrroline-5-carboxylate reductase catalytic N-terminal" evidence="2">
    <location>
        <begin position="7"/>
        <end position="95"/>
    </location>
</feature>
<comment type="caution">
    <text evidence="3">The sequence shown here is derived from an EMBL/GenBank/DDBJ whole genome shotgun (WGS) entry which is preliminary data.</text>
</comment>
<name>A0AAE8VY97_9ACTN</name>
<dbReference type="InterPro" id="IPR028939">
    <property type="entry name" value="P5C_Rdtase_cat_N"/>
</dbReference>
<keyword evidence="1" id="KW-0560">Oxidoreductase</keyword>
<evidence type="ECO:0000256" key="1">
    <source>
        <dbReference type="ARBA" id="ARBA00023002"/>
    </source>
</evidence>
<dbReference type="Proteomes" id="UP000318720">
    <property type="component" value="Unassembled WGS sequence"/>
</dbReference>
<protein>
    <submittedName>
        <fullName evidence="3">Oxidoreductase</fullName>
    </submittedName>
</protein>
<dbReference type="InterPro" id="IPR036291">
    <property type="entry name" value="NAD(P)-bd_dom_sf"/>
</dbReference>
<dbReference type="GO" id="GO:0016491">
    <property type="term" value="F:oxidoreductase activity"/>
    <property type="evidence" value="ECO:0007669"/>
    <property type="project" value="UniProtKB-KW"/>
</dbReference>
<evidence type="ECO:0000313" key="3">
    <source>
        <dbReference type="EMBL" id="TQE26581.1"/>
    </source>
</evidence>
<dbReference type="InterPro" id="IPR051267">
    <property type="entry name" value="STEAP_metalloreductase"/>
</dbReference>
<dbReference type="SUPFAM" id="SSF51735">
    <property type="entry name" value="NAD(P)-binding Rossmann-fold domains"/>
    <property type="match status" value="1"/>
</dbReference>
<accession>A0AAE8VY97</accession>